<keyword evidence="3" id="KW-0963">Cytoplasm</keyword>
<dbReference type="Gene3D" id="1.10.10.10">
    <property type="entry name" value="Winged helix-like DNA-binding domain superfamily/Winged helix DNA-binding domain"/>
    <property type="match status" value="1"/>
</dbReference>
<evidence type="ECO:0000256" key="2">
    <source>
        <dbReference type="ARBA" id="ARBA00007957"/>
    </source>
</evidence>
<dbReference type="PANTHER" id="PTHR33202:SF18">
    <property type="entry name" value="TRANSCRIPTIONAL REGULATOR FURA"/>
    <property type="match status" value="1"/>
</dbReference>
<dbReference type="InterPro" id="IPR036388">
    <property type="entry name" value="WH-like_DNA-bd_sf"/>
</dbReference>
<protein>
    <recommendedName>
        <fullName evidence="13">Transcriptional repressor</fullName>
    </recommendedName>
</protein>
<dbReference type="GO" id="GO:0008270">
    <property type="term" value="F:zinc ion binding"/>
    <property type="evidence" value="ECO:0007669"/>
    <property type="project" value="TreeGrafter"/>
</dbReference>
<keyword evidence="7" id="KW-0408">Iron</keyword>
<keyword evidence="10" id="KW-0804">Transcription</keyword>
<evidence type="ECO:0000256" key="6">
    <source>
        <dbReference type="ARBA" id="ARBA00022833"/>
    </source>
</evidence>
<dbReference type="InterPro" id="IPR036390">
    <property type="entry name" value="WH_DNA-bd_sf"/>
</dbReference>
<sequence length="164" mass="17563">MQTTERPAPDTARAAAWSDLLRSHGRRVTKQRLAVLDAVDRRPHSTADEVLADVRTSVYVVLSDLTAVGMLRKFEPPASPARYETRTGDNHHHAYCVRCGTVADVDCAVGHAPCLTPSEHHGMQLLTADVVYQGICADCLAAGASREQAAPEQPSAEQPLPAGG</sequence>
<dbReference type="InterPro" id="IPR043135">
    <property type="entry name" value="Fur_C"/>
</dbReference>
<evidence type="ECO:0000256" key="1">
    <source>
        <dbReference type="ARBA" id="ARBA00004496"/>
    </source>
</evidence>
<dbReference type="CDD" id="cd07153">
    <property type="entry name" value="Fur_like"/>
    <property type="match status" value="1"/>
</dbReference>
<organism evidence="11 12">
    <name type="scientific">Pleodorina starrii</name>
    <dbReference type="NCBI Taxonomy" id="330485"/>
    <lineage>
        <taxon>Eukaryota</taxon>
        <taxon>Viridiplantae</taxon>
        <taxon>Chlorophyta</taxon>
        <taxon>core chlorophytes</taxon>
        <taxon>Chlorophyceae</taxon>
        <taxon>CS clade</taxon>
        <taxon>Chlamydomonadales</taxon>
        <taxon>Volvocaceae</taxon>
        <taxon>Pleodorina</taxon>
    </lineage>
</organism>
<keyword evidence="12" id="KW-1185">Reference proteome</keyword>
<dbReference type="AlphaFoldDB" id="A0A9W6FB66"/>
<dbReference type="GO" id="GO:1900376">
    <property type="term" value="P:regulation of secondary metabolite biosynthetic process"/>
    <property type="evidence" value="ECO:0007669"/>
    <property type="project" value="TreeGrafter"/>
</dbReference>
<comment type="subcellular location">
    <subcellularLocation>
        <location evidence="1">Cytoplasm</location>
    </subcellularLocation>
</comment>
<dbReference type="Pfam" id="PF01475">
    <property type="entry name" value="FUR"/>
    <property type="match status" value="1"/>
</dbReference>
<keyword evidence="5" id="KW-0479">Metal-binding</keyword>
<comment type="similarity">
    <text evidence="2">Belongs to the Fur family.</text>
</comment>
<evidence type="ECO:0008006" key="13">
    <source>
        <dbReference type="Google" id="ProtNLM"/>
    </source>
</evidence>
<evidence type="ECO:0000256" key="3">
    <source>
        <dbReference type="ARBA" id="ARBA00022490"/>
    </source>
</evidence>
<dbReference type="GO" id="GO:0045892">
    <property type="term" value="P:negative regulation of DNA-templated transcription"/>
    <property type="evidence" value="ECO:0007669"/>
    <property type="project" value="TreeGrafter"/>
</dbReference>
<keyword evidence="4" id="KW-0678">Repressor</keyword>
<comment type="caution">
    <text evidence="11">The sequence shown here is derived from an EMBL/GenBank/DDBJ whole genome shotgun (WGS) entry which is preliminary data.</text>
</comment>
<dbReference type="EMBL" id="BRXU01000063">
    <property type="protein sequence ID" value="GLC62386.1"/>
    <property type="molecule type" value="Genomic_DNA"/>
</dbReference>
<dbReference type="GO" id="GO:0003700">
    <property type="term" value="F:DNA-binding transcription factor activity"/>
    <property type="evidence" value="ECO:0007669"/>
    <property type="project" value="InterPro"/>
</dbReference>
<dbReference type="Gene3D" id="3.30.1490.190">
    <property type="match status" value="1"/>
</dbReference>
<keyword evidence="9" id="KW-0238">DNA-binding</keyword>
<evidence type="ECO:0000256" key="5">
    <source>
        <dbReference type="ARBA" id="ARBA00022723"/>
    </source>
</evidence>
<keyword evidence="6" id="KW-0862">Zinc</keyword>
<evidence type="ECO:0000256" key="9">
    <source>
        <dbReference type="ARBA" id="ARBA00023125"/>
    </source>
</evidence>
<proteinExistence type="inferred from homology"/>
<dbReference type="Proteomes" id="UP001165080">
    <property type="component" value="Unassembled WGS sequence"/>
</dbReference>
<evidence type="ECO:0000256" key="7">
    <source>
        <dbReference type="ARBA" id="ARBA00023004"/>
    </source>
</evidence>
<evidence type="ECO:0000256" key="8">
    <source>
        <dbReference type="ARBA" id="ARBA00023015"/>
    </source>
</evidence>
<dbReference type="PANTHER" id="PTHR33202">
    <property type="entry name" value="ZINC UPTAKE REGULATION PROTEIN"/>
    <property type="match status" value="1"/>
</dbReference>
<name>A0A9W6FB66_9CHLO</name>
<dbReference type="InterPro" id="IPR002481">
    <property type="entry name" value="FUR"/>
</dbReference>
<keyword evidence="8" id="KW-0805">Transcription regulation</keyword>
<evidence type="ECO:0000256" key="4">
    <source>
        <dbReference type="ARBA" id="ARBA00022491"/>
    </source>
</evidence>
<gene>
    <name evidence="11" type="primary">PLESTB003367</name>
    <name evidence="11" type="ORF">PLESTB_001877400</name>
</gene>
<dbReference type="GO" id="GO:0005737">
    <property type="term" value="C:cytoplasm"/>
    <property type="evidence" value="ECO:0007669"/>
    <property type="project" value="UniProtKB-SubCell"/>
</dbReference>
<evidence type="ECO:0000313" key="12">
    <source>
        <dbReference type="Proteomes" id="UP001165080"/>
    </source>
</evidence>
<accession>A0A9W6FB66</accession>
<reference evidence="11 12" key="1">
    <citation type="journal article" date="2023" name="Commun. Biol.">
        <title>Reorganization of the ancestral sex-determining regions during the evolution of trioecy in Pleodorina starrii.</title>
        <authorList>
            <person name="Takahashi K."/>
            <person name="Suzuki S."/>
            <person name="Kawai-Toyooka H."/>
            <person name="Yamamoto K."/>
            <person name="Hamaji T."/>
            <person name="Ootsuki R."/>
            <person name="Yamaguchi H."/>
            <person name="Kawachi M."/>
            <person name="Higashiyama T."/>
            <person name="Nozaki H."/>
        </authorList>
    </citation>
    <scope>NUCLEOTIDE SEQUENCE [LARGE SCALE GENOMIC DNA]</scope>
    <source>
        <strain evidence="11 12">NIES-4479</strain>
    </source>
</reference>
<dbReference type="SUPFAM" id="SSF46785">
    <property type="entry name" value="Winged helix' DNA-binding domain"/>
    <property type="match status" value="1"/>
</dbReference>
<dbReference type="GO" id="GO:0000976">
    <property type="term" value="F:transcription cis-regulatory region binding"/>
    <property type="evidence" value="ECO:0007669"/>
    <property type="project" value="TreeGrafter"/>
</dbReference>
<evidence type="ECO:0000256" key="10">
    <source>
        <dbReference type="ARBA" id="ARBA00023163"/>
    </source>
</evidence>
<evidence type="ECO:0000313" key="11">
    <source>
        <dbReference type="EMBL" id="GLC62386.1"/>
    </source>
</evidence>